<name>A0A318ETL6_9FIRM</name>
<dbReference type="NCBIfam" id="NF009466">
    <property type="entry name" value="PRK12826.1-2"/>
    <property type="match status" value="1"/>
</dbReference>
<gene>
    <name evidence="12" type="ORF">C8E03_10215</name>
</gene>
<feature type="binding site" evidence="9">
    <location>
        <position position="192"/>
    </location>
    <ligand>
        <name>NADP(+)</name>
        <dbReference type="ChEBI" id="CHEBI:58349"/>
    </ligand>
</feature>
<keyword evidence="10" id="KW-0444">Lipid biosynthesis</keyword>
<reference evidence="12 13" key="1">
    <citation type="submission" date="2018-05" db="EMBL/GenBank/DDBJ databases">
        <title>Genomic Encyclopedia of Type Strains, Phase IV (KMG-IV): sequencing the most valuable type-strain genomes for metagenomic binning, comparative biology and taxonomic classification.</title>
        <authorList>
            <person name="Goeker M."/>
        </authorList>
    </citation>
    <scope>NUCLEOTIDE SEQUENCE [LARGE SCALE GENOMIC DNA]</scope>
    <source>
        <strain evidence="12 13">DSM 28816</strain>
    </source>
</reference>
<feature type="binding site" evidence="9">
    <location>
        <position position="94"/>
    </location>
    <ligand>
        <name>NADP(+)</name>
        <dbReference type="ChEBI" id="CHEBI:58349"/>
    </ligand>
</feature>
<dbReference type="UniPathway" id="UPA00094"/>
<dbReference type="CDD" id="cd05333">
    <property type="entry name" value="BKR_SDR_c"/>
    <property type="match status" value="1"/>
</dbReference>
<comment type="similarity">
    <text evidence="2 10">Belongs to the short-chain dehydrogenases/reductases (SDR) family.</text>
</comment>
<evidence type="ECO:0000256" key="7">
    <source>
        <dbReference type="ARBA" id="ARBA00048508"/>
    </source>
</evidence>
<dbReference type="InterPro" id="IPR011284">
    <property type="entry name" value="3oxo_ACP_reduc"/>
</dbReference>
<keyword evidence="10" id="KW-0276">Fatty acid metabolism</keyword>
<evidence type="ECO:0000256" key="3">
    <source>
        <dbReference type="ARBA" id="ARBA00012948"/>
    </source>
</evidence>
<proteinExistence type="inferred from homology"/>
<dbReference type="GO" id="GO:0051287">
    <property type="term" value="F:NAD binding"/>
    <property type="evidence" value="ECO:0007669"/>
    <property type="project" value="UniProtKB-UniRule"/>
</dbReference>
<dbReference type="PANTHER" id="PTHR42879:SF2">
    <property type="entry name" value="3-OXOACYL-[ACYL-CARRIER-PROTEIN] REDUCTASE FABG"/>
    <property type="match status" value="1"/>
</dbReference>
<dbReference type="NCBIfam" id="TIGR01830">
    <property type="entry name" value="3oxo_ACP_reduc"/>
    <property type="match status" value="1"/>
</dbReference>
<evidence type="ECO:0000256" key="4">
    <source>
        <dbReference type="ARBA" id="ARBA00022857"/>
    </source>
</evidence>
<evidence type="ECO:0000256" key="5">
    <source>
        <dbReference type="ARBA" id="ARBA00023002"/>
    </source>
</evidence>
<evidence type="ECO:0000313" key="12">
    <source>
        <dbReference type="EMBL" id="PXV93249.1"/>
    </source>
</evidence>
<dbReference type="InterPro" id="IPR050259">
    <property type="entry name" value="SDR"/>
</dbReference>
<organism evidence="12 13">
    <name type="scientific">Lachnotalea glycerini</name>
    <dbReference type="NCBI Taxonomy" id="1763509"/>
    <lineage>
        <taxon>Bacteria</taxon>
        <taxon>Bacillati</taxon>
        <taxon>Bacillota</taxon>
        <taxon>Clostridia</taxon>
        <taxon>Lachnospirales</taxon>
        <taxon>Lachnospiraceae</taxon>
        <taxon>Lachnotalea</taxon>
    </lineage>
</organism>
<comment type="caution">
    <text evidence="12">The sequence shown here is derived from an EMBL/GenBank/DDBJ whole genome shotgun (WGS) entry which is preliminary data.</text>
</comment>
<dbReference type="EMBL" id="QICS01000002">
    <property type="protein sequence ID" value="PXV93249.1"/>
    <property type="molecule type" value="Genomic_DNA"/>
</dbReference>
<dbReference type="InterPro" id="IPR057326">
    <property type="entry name" value="KR_dom"/>
</dbReference>
<dbReference type="FunFam" id="3.40.50.720:FF:000115">
    <property type="entry name" value="3-oxoacyl-[acyl-carrier-protein] reductase FabG"/>
    <property type="match status" value="1"/>
</dbReference>
<dbReference type="RefSeq" id="WP_110290420.1">
    <property type="nucleotide sequence ID" value="NZ_QICS01000002.1"/>
</dbReference>
<keyword evidence="4 9" id="KW-0521">NADP</keyword>
<accession>A0A318ETL6</accession>
<comment type="catalytic activity">
    <reaction evidence="7 10">
        <text>a (3R)-hydroxyacyl-[ACP] + NADP(+) = a 3-oxoacyl-[ACP] + NADPH + H(+)</text>
        <dbReference type="Rhea" id="RHEA:17397"/>
        <dbReference type="Rhea" id="RHEA-COMP:9916"/>
        <dbReference type="Rhea" id="RHEA-COMP:9945"/>
        <dbReference type="ChEBI" id="CHEBI:15378"/>
        <dbReference type="ChEBI" id="CHEBI:57783"/>
        <dbReference type="ChEBI" id="CHEBI:58349"/>
        <dbReference type="ChEBI" id="CHEBI:78776"/>
        <dbReference type="ChEBI" id="CHEBI:78827"/>
        <dbReference type="EC" id="1.1.1.100"/>
    </reaction>
</comment>
<dbReference type="InterPro" id="IPR020904">
    <property type="entry name" value="Sc_DH/Rdtase_CS"/>
</dbReference>
<comment type="function">
    <text evidence="10">Catalyzes the NADPH-dependent reduction of beta-ketoacyl-ACP substrates to beta-hydroxyacyl-ACP products, the first reductive step in the elongation cycle of fatty acid biosynthesis.</text>
</comment>
<dbReference type="AlphaFoldDB" id="A0A318ETL6"/>
<evidence type="ECO:0000256" key="1">
    <source>
        <dbReference type="ARBA" id="ARBA00005194"/>
    </source>
</evidence>
<dbReference type="Proteomes" id="UP000247523">
    <property type="component" value="Unassembled WGS sequence"/>
</dbReference>
<dbReference type="PRINTS" id="PR00080">
    <property type="entry name" value="SDRFAMILY"/>
</dbReference>
<dbReference type="EC" id="1.1.1.100" evidence="3 10"/>
<dbReference type="InterPro" id="IPR036291">
    <property type="entry name" value="NAD(P)-bd_dom_sf"/>
</dbReference>
<evidence type="ECO:0000256" key="10">
    <source>
        <dbReference type="RuleBase" id="RU366074"/>
    </source>
</evidence>
<dbReference type="InterPro" id="IPR002347">
    <property type="entry name" value="SDR_fam"/>
</dbReference>
<sequence length="250" mass="27487">MSDFKGKTVLITGGAKGIGKAIALEFVRQKANIIITYKQTKVEDVQDVLEEFRDINHEVKTEAYQVDVSRKDETEGCIQSILEKFNTIDILVNNAGINEDSLLMLMNEERWDSVIKTNLYGTYYMTHNVLPTMIENRQGVIINISSVSGIYGTAGQANYGAAKAGILLFSSALSKEVAGKNIRVNAVAPGFIETDMTKALTEEFCKKKLKEIPMKRFGKAEEIAKVVIFLASNDASYISGQTIVVDGGLT</sequence>
<dbReference type="Pfam" id="PF13561">
    <property type="entry name" value="adh_short_C2"/>
    <property type="match status" value="1"/>
</dbReference>
<feature type="active site" description="Proton acceptor" evidence="8">
    <location>
        <position position="159"/>
    </location>
</feature>
<keyword evidence="6" id="KW-0753">Steroid metabolism</keyword>
<evidence type="ECO:0000256" key="2">
    <source>
        <dbReference type="ARBA" id="ARBA00006484"/>
    </source>
</evidence>
<dbReference type="PRINTS" id="PR00081">
    <property type="entry name" value="GDHRDH"/>
</dbReference>
<dbReference type="PANTHER" id="PTHR42879">
    <property type="entry name" value="3-OXOACYL-(ACYL-CARRIER-PROTEIN) REDUCTASE"/>
    <property type="match status" value="1"/>
</dbReference>
<feature type="domain" description="Ketoreductase" evidence="11">
    <location>
        <begin position="7"/>
        <end position="192"/>
    </location>
</feature>
<keyword evidence="10" id="KW-0443">Lipid metabolism</keyword>
<evidence type="ECO:0000313" key="13">
    <source>
        <dbReference type="Proteomes" id="UP000247523"/>
    </source>
</evidence>
<comment type="subunit">
    <text evidence="10">Homotetramer.</text>
</comment>
<evidence type="ECO:0000256" key="8">
    <source>
        <dbReference type="PIRSR" id="PIRSR611284-1"/>
    </source>
</evidence>
<dbReference type="Gene3D" id="3.40.50.720">
    <property type="entry name" value="NAD(P)-binding Rossmann-like Domain"/>
    <property type="match status" value="1"/>
</dbReference>
<dbReference type="GO" id="GO:0006633">
    <property type="term" value="P:fatty acid biosynthetic process"/>
    <property type="evidence" value="ECO:0007669"/>
    <property type="project" value="UniProtKB-UniPathway"/>
</dbReference>
<dbReference type="GO" id="GO:0008202">
    <property type="term" value="P:steroid metabolic process"/>
    <property type="evidence" value="ECO:0007669"/>
    <property type="project" value="UniProtKB-KW"/>
</dbReference>
<dbReference type="PROSITE" id="PS00061">
    <property type="entry name" value="ADH_SHORT"/>
    <property type="match status" value="1"/>
</dbReference>
<evidence type="ECO:0000256" key="9">
    <source>
        <dbReference type="PIRSR" id="PIRSR611284-2"/>
    </source>
</evidence>
<dbReference type="SUPFAM" id="SSF51735">
    <property type="entry name" value="NAD(P)-binding Rossmann-fold domains"/>
    <property type="match status" value="1"/>
</dbReference>
<feature type="binding site" evidence="9">
    <location>
        <position position="40"/>
    </location>
    <ligand>
        <name>NADP(+)</name>
        <dbReference type="ChEBI" id="CHEBI:58349"/>
    </ligand>
</feature>
<dbReference type="SMART" id="SM00822">
    <property type="entry name" value="PKS_KR"/>
    <property type="match status" value="1"/>
</dbReference>
<keyword evidence="10" id="KW-0275">Fatty acid biosynthesis</keyword>
<feature type="binding site" evidence="9">
    <location>
        <begin position="159"/>
        <end position="163"/>
    </location>
    <ligand>
        <name>NADP(+)</name>
        <dbReference type="ChEBI" id="CHEBI:58349"/>
    </ligand>
</feature>
<dbReference type="NCBIfam" id="NF005559">
    <property type="entry name" value="PRK07231.1"/>
    <property type="match status" value="1"/>
</dbReference>
<protein>
    <recommendedName>
        <fullName evidence="3 10">3-oxoacyl-[acyl-carrier-protein] reductase</fullName>
        <ecNumber evidence="3 10">1.1.1.100</ecNumber>
    </recommendedName>
</protein>
<dbReference type="GO" id="GO:0004316">
    <property type="term" value="F:3-oxoacyl-[acyl-carrier-protein] reductase (NADPH) activity"/>
    <property type="evidence" value="ECO:0007669"/>
    <property type="project" value="UniProtKB-UniRule"/>
</dbReference>
<evidence type="ECO:0000259" key="11">
    <source>
        <dbReference type="SMART" id="SM00822"/>
    </source>
</evidence>
<comment type="pathway">
    <text evidence="1 10">Lipid metabolism; fatty acid biosynthesis.</text>
</comment>
<evidence type="ECO:0000256" key="6">
    <source>
        <dbReference type="ARBA" id="ARBA00023221"/>
    </source>
</evidence>
<keyword evidence="5 10" id="KW-0560">Oxidoreductase</keyword>